<evidence type="ECO:0000313" key="4">
    <source>
        <dbReference type="Proteomes" id="UP001589758"/>
    </source>
</evidence>
<comment type="caution">
    <text evidence="3">The sequence shown here is derived from an EMBL/GenBank/DDBJ whole genome shotgun (WGS) entry which is preliminary data.</text>
</comment>
<evidence type="ECO:0000256" key="1">
    <source>
        <dbReference type="SAM" id="Phobius"/>
    </source>
</evidence>
<dbReference type="CDD" id="cd06259">
    <property type="entry name" value="YdcF-like"/>
    <property type="match status" value="1"/>
</dbReference>
<keyword evidence="4" id="KW-1185">Reference proteome</keyword>
<dbReference type="PANTHER" id="PTHR30336">
    <property type="entry name" value="INNER MEMBRANE PROTEIN, PROBABLE PERMEASE"/>
    <property type="match status" value="1"/>
</dbReference>
<dbReference type="NCBIfam" id="NF007794">
    <property type="entry name" value="PRK10494.1"/>
    <property type="match status" value="1"/>
</dbReference>
<feature type="transmembrane region" description="Helical" evidence="1">
    <location>
        <begin position="43"/>
        <end position="61"/>
    </location>
</feature>
<keyword evidence="1" id="KW-1133">Transmembrane helix</keyword>
<name>A0ABV6CC63_9GAMM</name>
<dbReference type="PANTHER" id="PTHR30336:SF4">
    <property type="entry name" value="ENVELOPE BIOGENESIS FACTOR ELYC"/>
    <property type="match status" value="1"/>
</dbReference>
<accession>A0ABV6CC63</accession>
<gene>
    <name evidence="3" type="primary">elyC</name>
    <name evidence="3" type="ORF">ACFFIT_10835</name>
</gene>
<proteinExistence type="predicted"/>
<keyword evidence="1" id="KW-0472">Membrane</keyword>
<feature type="transmembrane region" description="Helical" evidence="1">
    <location>
        <begin position="20"/>
        <end position="38"/>
    </location>
</feature>
<organism evidence="3 4">
    <name type="scientific">Thorsellia kenyensis</name>
    <dbReference type="NCBI Taxonomy" id="1549888"/>
    <lineage>
        <taxon>Bacteria</taxon>
        <taxon>Pseudomonadati</taxon>
        <taxon>Pseudomonadota</taxon>
        <taxon>Gammaproteobacteria</taxon>
        <taxon>Enterobacterales</taxon>
        <taxon>Thorselliaceae</taxon>
        <taxon>Thorsellia</taxon>
    </lineage>
</organism>
<keyword evidence="1" id="KW-0812">Transmembrane</keyword>
<evidence type="ECO:0000313" key="3">
    <source>
        <dbReference type="EMBL" id="MFC0180569.1"/>
    </source>
</evidence>
<dbReference type="InterPro" id="IPR003848">
    <property type="entry name" value="DUF218"/>
</dbReference>
<feature type="domain" description="DUF218" evidence="2">
    <location>
        <begin position="93"/>
        <end position="254"/>
    </location>
</feature>
<dbReference type="InterPro" id="IPR051599">
    <property type="entry name" value="Cell_Envelope_Assoc"/>
</dbReference>
<dbReference type="RefSeq" id="WP_385877736.1">
    <property type="nucleotide sequence ID" value="NZ_JBHLXE010000105.1"/>
</dbReference>
<dbReference type="EMBL" id="JBHLXE010000105">
    <property type="protein sequence ID" value="MFC0180569.1"/>
    <property type="molecule type" value="Genomic_DNA"/>
</dbReference>
<dbReference type="Pfam" id="PF02698">
    <property type="entry name" value="DUF218"/>
    <property type="match status" value="1"/>
</dbReference>
<reference evidence="3 4" key="1">
    <citation type="submission" date="2024-09" db="EMBL/GenBank/DDBJ databases">
        <authorList>
            <person name="Sun Q."/>
            <person name="Mori K."/>
        </authorList>
    </citation>
    <scope>NUCLEOTIDE SEQUENCE [LARGE SCALE GENOMIC DNA]</scope>
    <source>
        <strain evidence="3 4">CCM 8545</strain>
    </source>
</reference>
<evidence type="ECO:0000259" key="2">
    <source>
        <dbReference type="Pfam" id="PF02698"/>
    </source>
</evidence>
<protein>
    <submittedName>
        <fullName evidence="3">Envelope biogenesis factor ElyC</fullName>
    </submittedName>
</protein>
<dbReference type="Proteomes" id="UP001589758">
    <property type="component" value="Unassembled WGS sequence"/>
</dbReference>
<sequence>MDSHYTFGFVLKKLVGGLVQPLPLVILLLVLGVVLLWLKKSQVFAKIAVTAGTVSLLLMSLQPVSSPLLSKIEAPFATFDKATILAQHPNIKYIVVLGGGHTYNPQWAPSSNVLNNSLPRIVEGIRIHLSIPNSQLIFTGGAALNKQSAAKSAEDIALSLGVLKDNVVLADLPRDTVEEALAVKSIVGDSEFILVTSANHLPRATDIFKAQGLNPLPMPANQLAITTDLPFYEKWFPRALYLSHFERVWYEYLGQMWQKIKGNDN</sequence>